<gene>
    <name evidence="1" type="ORF">GGR48_000254</name>
</gene>
<accession>A0A7W6A645</accession>
<comment type="caution">
    <text evidence="1">The sequence shown here is derived from an EMBL/GenBank/DDBJ whole genome shotgun (WGS) entry which is preliminary data.</text>
</comment>
<dbReference type="AlphaFoldDB" id="A0A7W6A645"/>
<organism evidence="1 2">
    <name type="scientific">Sphingomonas pseudosanguinis</name>
    <dbReference type="NCBI Taxonomy" id="413712"/>
    <lineage>
        <taxon>Bacteria</taxon>
        <taxon>Pseudomonadati</taxon>
        <taxon>Pseudomonadota</taxon>
        <taxon>Alphaproteobacteria</taxon>
        <taxon>Sphingomonadales</taxon>
        <taxon>Sphingomonadaceae</taxon>
        <taxon>Sphingomonas</taxon>
    </lineage>
</organism>
<protein>
    <submittedName>
        <fullName evidence="1">Putative lipoprotein</fullName>
    </submittedName>
</protein>
<evidence type="ECO:0000313" key="1">
    <source>
        <dbReference type="EMBL" id="MBB3877851.1"/>
    </source>
</evidence>
<keyword evidence="1" id="KW-0449">Lipoprotein</keyword>
<sequence length="144" mass="16295">MKATIDQLRTQQNDIAGAMAELHVLFDKSYAEAAPHLGAVRTRVARAIAKHLNTEDEALLTPLRERRLMGELPGCETIVAETRDLRLAYSTHIRVWTAGAVAERWDDYIDATRQLNARMAVLCQQKMRSFYPAVLRRLFRDSGG</sequence>
<evidence type="ECO:0000313" key="2">
    <source>
        <dbReference type="Proteomes" id="UP000538670"/>
    </source>
</evidence>
<dbReference type="EMBL" id="JACIDH010000001">
    <property type="protein sequence ID" value="MBB3877851.1"/>
    <property type="molecule type" value="Genomic_DNA"/>
</dbReference>
<name>A0A7W6A645_9SPHN</name>
<reference evidence="1 2" key="1">
    <citation type="submission" date="2020-08" db="EMBL/GenBank/DDBJ databases">
        <title>Genomic Encyclopedia of Type Strains, Phase IV (KMG-IV): sequencing the most valuable type-strain genomes for metagenomic binning, comparative biology and taxonomic classification.</title>
        <authorList>
            <person name="Goeker M."/>
        </authorList>
    </citation>
    <scope>NUCLEOTIDE SEQUENCE [LARGE SCALE GENOMIC DNA]</scope>
    <source>
        <strain evidence="1 2">DSM 19512</strain>
    </source>
</reference>
<keyword evidence="2" id="KW-1185">Reference proteome</keyword>
<proteinExistence type="predicted"/>
<dbReference type="Proteomes" id="UP000538670">
    <property type="component" value="Unassembled WGS sequence"/>
</dbReference>
<dbReference type="RefSeq" id="WP_183950051.1">
    <property type="nucleotide sequence ID" value="NZ_JACIDH010000001.1"/>
</dbReference>